<keyword evidence="2" id="KW-0677">Repeat</keyword>
<keyword evidence="4" id="KW-1185">Reference proteome</keyword>
<evidence type="ECO:0000256" key="2">
    <source>
        <dbReference type="ARBA" id="ARBA00022737"/>
    </source>
</evidence>
<dbReference type="GO" id="GO:0016740">
    <property type="term" value="F:transferase activity"/>
    <property type="evidence" value="ECO:0007669"/>
    <property type="project" value="UniProtKB-KW"/>
</dbReference>
<protein>
    <recommendedName>
        <fullName evidence="5">Carbonate dehydratase</fullName>
    </recommendedName>
</protein>
<proteinExistence type="predicted"/>
<dbReference type="PANTHER" id="PTHR43360:SF1">
    <property type="entry name" value="CARBOXYSOME ASSEMBLY PROTEIN CCMM"/>
    <property type="match status" value="1"/>
</dbReference>
<keyword evidence="1" id="KW-0808">Transferase</keyword>
<sequence>MGSYPAGPWNASVHFIGPNPVTTFNQIPIAPSIEQGVYVGPFSSVIGDVVIKKNTFIAPNVSIRADEGTPFHIGEGSNLQDGVILHGLKDARVELPDRAYSIYLGHAVTVAHGALVHGPVYIGHHTFVGFQALVFQAITGHNVYISNHAIVTGNVRIANHRFVPPGAVIDSQDKADRLKPVPKNKEEFAQEVLRVNREFAASYPLMFGKNRCSCGLACNL</sequence>
<dbReference type="InterPro" id="IPR018357">
    <property type="entry name" value="Hexapep_transf_CS"/>
</dbReference>
<dbReference type="PANTHER" id="PTHR43360">
    <property type="entry name" value="CARBON DIOXIDE CONCENTRATING MECHANISM PROTEIN CCMM"/>
    <property type="match status" value="1"/>
</dbReference>
<reference evidence="3" key="1">
    <citation type="submission" date="2021-04" db="EMBL/GenBank/DDBJ databases">
        <title>Draft genome sequence of Xylanibacillus composti strain K13.</title>
        <authorList>
            <person name="Uke A."/>
            <person name="Chhe C."/>
            <person name="Baramee S."/>
            <person name="Kosugi A."/>
        </authorList>
    </citation>
    <scope>NUCLEOTIDE SEQUENCE</scope>
    <source>
        <strain evidence="3">K13</strain>
    </source>
</reference>
<dbReference type="PROSITE" id="PS00101">
    <property type="entry name" value="HEXAPEP_TRANSFERASES"/>
    <property type="match status" value="1"/>
</dbReference>
<dbReference type="InterPro" id="IPR011004">
    <property type="entry name" value="Trimer_LpxA-like_sf"/>
</dbReference>
<organism evidence="3 4">
    <name type="scientific">Xylanibacillus composti</name>
    <dbReference type="NCBI Taxonomy" id="1572762"/>
    <lineage>
        <taxon>Bacteria</taxon>
        <taxon>Bacillati</taxon>
        <taxon>Bacillota</taxon>
        <taxon>Bacilli</taxon>
        <taxon>Bacillales</taxon>
        <taxon>Paenibacillaceae</taxon>
        <taxon>Xylanibacillus</taxon>
    </lineage>
</organism>
<dbReference type="RefSeq" id="WP_213410272.1">
    <property type="nucleotide sequence ID" value="NZ_BOVK01000006.1"/>
</dbReference>
<evidence type="ECO:0000256" key="1">
    <source>
        <dbReference type="ARBA" id="ARBA00022679"/>
    </source>
</evidence>
<dbReference type="InterPro" id="IPR001451">
    <property type="entry name" value="Hexapep"/>
</dbReference>
<dbReference type="EMBL" id="BOVK01000006">
    <property type="protein sequence ID" value="GIQ67650.1"/>
    <property type="molecule type" value="Genomic_DNA"/>
</dbReference>
<dbReference type="SUPFAM" id="SSF51161">
    <property type="entry name" value="Trimeric LpxA-like enzymes"/>
    <property type="match status" value="1"/>
</dbReference>
<evidence type="ECO:0008006" key="5">
    <source>
        <dbReference type="Google" id="ProtNLM"/>
    </source>
</evidence>
<name>A0A8J4M0A3_9BACL</name>
<dbReference type="AlphaFoldDB" id="A0A8J4M0A3"/>
<comment type="caution">
    <text evidence="3">The sequence shown here is derived from an EMBL/GenBank/DDBJ whole genome shotgun (WGS) entry which is preliminary data.</text>
</comment>
<dbReference type="InterPro" id="IPR052265">
    <property type="entry name" value="Gamma-CA"/>
</dbReference>
<dbReference type="Gene3D" id="2.160.10.10">
    <property type="entry name" value="Hexapeptide repeat proteins"/>
    <property type="match status" value="1"/>
</dbReference>
<dbReference type="Pfam" id="PF00132">
    <property type="entry name" value="Hexapep"/>
    <property type="match status" value="1"/>
</dbReference>
<gene>
    <name evidence="3" type="ORF">XYCOK13_04740</name>
</gene>
<evidence type="ECO:0000313" key="3">
    <source>
        <dbReference type="EMBL" id="GIQ67650.1"/>
    </source>
</evidence>
<dbReference type="Proteomes" id="UP000677918">
    <property type="component" value="Unassembled WGS sequence"/>
</dbReference>
<evidence type="ECO:0000313" key="4">
    <source>
        <dbReference type="Proteomes" id="UP000677918"/>
    </source>
</evidence>
<accession>A0A8J4M0A3</accession>